<dbReference type="EMBL" id="CADCTZ010001497">
    <property type="protein sequence ID" value="CAA9401570.1"/>
    <property type="molecule type" value="Genomic_DNA"/>
</dbReference>
<proteinExistence type="predicted"/>
<reference evidence="1" key="1">
    <citation type="submission" date="2020-02" db="EMBL/GenBank/DDBJ databases">
        <authorList>
            <person name="Meier V. D."/>
        </authorList>
    </citation>
    <scope>NUCLEOTIDE SEQUENCE</scope>
    <source>
        <strain evidence="1">AVDCRST_MAG84</strain>
    </source>
</reference>
<name>A0A6J4NYR7_9CYAN</name>
<protein>
    <submittedName>
        <fullName evidence="1">Uncharacterized protein</fullName>
    </submittedName>
</protein>
<organism evidence="1">
    <name type="scientific">uncultured Microcoleus sp</name>
    <dbReference type="NCBI Taxonomy" id="259945"/>
    <lineage>
        <taxon>Bacteria</taxon>
        <taxon>Bacillati</taxon>
        <taxon>Cyanobacteriota</taxon>
        <taxon>Cyanophyceae</taxon>
        <taxon>Oscillatoriophycideae</taxon>
        <taxon>Oscillatoriales</taxon>
        <taxon>Microcoleaceae</taxon>
        <taxon>Microcoleus</taxon>
        <taxon>environmental samples</taxon>
    </lineage>
</organism>
<sequence length="90" mass="10024">MGSWLAGRFKSWVCVTIPVSFTESVPQPAVQLLLGDELQKIAKMLNFVTIVAQTRPSRVSGRGCRFGNCCNRRSTPLAISFFEFEVKKQG</sequence>
<evidence type="ECO:0000313" key="1">
    <source>
        <dbReference type="EMBL" id="CAA9401570.1"/>
    </source>
</evidence>
<gene>
    <name evidence="1" type="ORF">AVDCRST_MAG84-6166</name>
</gene>
<accession>A0A6J4NYR7</accession>
<dbReference type="AlphaFoldDB" id="A0A6J4NYR7"/>